<evidence type="ECO:0000256" key="3">
    <source>
        <dbReference type="ARBA" id="ARBA00022840"/>
    </source>
</evidence>
<dbReference type="SMART" id="SM00796">
    <property type="entry name" value="AHS1"/>
    <property type="match status" value="1"/>
</dbReference>
<dbReference type="InterPro" id="IPR029000">
    <property type="entry name" value="Cyclophilin-like_dom_sf"/>
</dbReference>
<evidence type="ECO:0000313" key="5">
    <source>
        <dbReference type="EMBL" id="GAA4973472.1"/>
    </source>
</evidence>
<protein>
    <submittedName>
        <fullName evidence="5">Allophanate hydrolase subunit 1</fullName>
    </submittedName>
</protein>
<keyword evidence="1" id="KW-0547">Nucleotide-binding</keyword>
<dbReference type="EMBL" id="BAABIL010000176">
    <property type="protein sequence ID" value="GAA4973472.1"/>
    <property type="molecule type" value="Genomic_DNA"/>
</dbReference>
<keyword evidence="2 5" id="KW-0378">Hydrolase</keyword>
<gene>
    <name evidence="5" type="ORF">GCM10023225_13570</name>
</gene>
<dbReference type="Gene3D" id="2.40.100.10">
    <property type="entry name" value="Cyclophilin-like"/>
    <property type="match status" value="1"/>
</dbReference>
<dbReference type="InterPro" id="IPR010016">
    <property type="entry name" value="PxpB"/>
</dbReference>
<reference evidence="6" key="1">
    <citation type="journal article" date="2019" name="Int. J. Syst. Evol. Microbiol.">
        <title>The Global Catalogue of Microorganisms (GCM) 10K type strain sequencing project: providing services to taxonomists for standard genome sequencing and annotation.</title>
        <authorList>
            <consortium name="The Broad Institute Genomics Platform"/>
            <consortium name="The Broad Institute Genome Sequencing Center for Infectious Disease"/>
            <person name="Wu L."/>
            <person name="Ma J."/>
        </authorList>
    </citation>
    <scope>NUCLEOTIDE SEQUENCE [LARGE SCALE GENOMIC DNA]</scope>
    <source>
        <strain evidence="6">JCM 18126</strain>
    </source>
</reference>
<organism evidence="5 6">
    <name type="scientific">Kineococcus glutinatus</name>
    <dbReference type="NCBI Taxonomy" id="1070872"/>
    <lineage>
        <taxon>Bacteria</taxon>
        <taxon>Bacillati</taxon>
        <taxon>Actinomycetota</taxon>
        <taxon>Actinomycetes</taxon>
        <taxon>Kineosporiales</taxon>
        <taxon>Kineosporiaceae</taxon>
        <taxon>Kineococcus</taxon>
    </lineage>
</organism>
<evidence type="ECO:0000256" key="2">
    <source>
        <dbReference type="ARBA" id="ARBA00022801"/>
    </source>
</evidence>
<dbReference type="SUPFAM" id="SSF160467">
    <property type="entry name" value="PH0987 N-terminal domain-like"/>
    <property type="match status" value="1"/>
</dbReference>
<name>A0ABP9HLP9_9ACTN</name>
<dbReference type="InterPro" id="IPR003833">
    <property type="entry name" value="CT_C_D"/>
</dbReference>
<evidence type="ECO:0000259" key="4">
    <source>
        <dbReference type="SMART" id="SM00796"/>
    </source>
</evidence>
<keyword evidence="6" id="KW-1185">Reference proteome</keyword>
<dbReference type="Pfam" id="PF02682">
    <property type="entry name" value="CT_C_D"/>
    <property type="match status" value="1"/>
</dbReference>
<accession>A0ABP9HLP9</accession>
<dbReference type="Gene3D" id="3.30.1360.40">
    <property type="match status" value="1"/>
</dbReference>
<comment type="caution">
    <text evidence="5">The sequence shown here is derived from an EMBL/GenBank/DDBJ whole genome shotgun (WGS) entry which is preliminary data.</text>
</comment>
<evidence type="ECO:0000256" key="1">
    <source>
        <dbReference type="ARBA" id="ARBA00022741"/>
    </source>
</evidence>
<dbReference type="PANTHER" id="PTHR34698">
    <property type="entry name" value="5-OXOPROLINASE SUBUNIT B"/>
    <property type="match status" value="1"/>
</dbReference>
<dbReference type="GO" id="GO:0016787">
    <property type="term" value="F:hydrolase activity"/>
    <property type="evidence" value="ECO:0007669"/>
    <property type="project" value="UniProtKB-KW"/>
</dbReference>
<sequence>MNVDLRPAGDRAWLVEPADRADLPALARALRADPPAAVQDVLPAAATVLVTLAEDADPEVVAAQLRRRCAAPPAAAPERQDGADTVLVPVRYDGEDLDDVAAALGLTREEVVDQHTGTTWRCAFVGFAPGFGYLTSPDGRLGVPRRAQSRTAVPAGAVALADGWSAVYPRRSPGGWQLIGTTTAVVWDLAAEPPALLQPGTSVRFVAER</sequence>
<dbReference type="Proteomes" id="UP001501195">
    <property type="component" value="Unassembled WGS sequence"/>
</dbReference>
<feature type="domain" description="Carboxyltransferase" evidence="4">
    <location>
        <begin position="3"/>
        <end position="197"/>
    </location>
</feature>
<evidence type="ECO:0000313" key="6">
    <source>
        <dbReference type="Proteomes" id="UP001501195"/>
    </source>
</evidence>
<keyword evidence="3" id="KW-0067">ATP-binding</keyword>
<dbReference type="PANTHER" id="PTHR34698:SF2">
    <property type="entry name" value="5-OXOPROLINASE SUBUNIT B"/>
    <property type="match status" value="1"/>
</dbReference>
<dbReference type="RefSeq" id="WP_345711666.1">
    <property type="nucleotide sequence ID" value="NZ_BAABIL010000176.1"/>
</dbReference>
<dbReference type="SUPFAM" id="SSF50891">
    <property type="entry name" value="Cyclophilin-like"/>
    <property type="match status" value="1"/>
</dbReference>
<proteinExistence type="predicted"/>